<gene>
    <name evidence="2" type="ordered locus">AALP_Aa3g197300</name>
</gene>
<reference evidence="3" key="1">
    <citation type="journal article" date="2015" name="Nat. Plants">
        <title>Genome expansion of Arabis alpina linked with retrotransposition and reduced symmetric DNA methylation.</title>
        <authorList>
            <person name="Willing E.M."/>
            <person name="Rawat V."/>
            <person name="Mandakova T."/>
            <person name="Maumus F."/>
            <person name="James G.V."/>
            <person name="Nordstroem K.J."/>
            <person name="Becker C."/>
            <person name="Warthmann N."/>
            <person name="Chica C."/>
            <person name="Szarzynska B."/>
            <person name="Zytnicki M."/>
            <person name="Albani M.C."/>
            <person name="Kiefer C."/>
            <person name="Bergonzi S."/>
            <person name="Castaings L."/>
            <person name="Mateos J.L."/>
            <person name="Berns M.C."/>
            <person name="Bujdoso N."/>
            <person name="Piofczyk T."/>
            <person name="de Lorenzo L."/>
            <person name="Barrero-Sicilia C."/>
            <person name="Mateos I."/>
            <person name="Piednoel M."/>
            <person name="Hagmann J."/>
            <person name="Chen-Min-Tao R."/>
            <person name="Iglesias-Fernandez R."/>
            <person name="Schuster S.C."/>
            <person name="Alonso-Blanco C."/>
            <person name="Roudier F."/>
            <person name="Carbonero P."/>
            <person name="Paz-Ares J."/>
            <person name="Davis S.J."/>
            <person name="Pecinka A."/>
            <person name="Quesneville H."/>
            <person name="Colot V."/>
            <person name="Lysak M.A."/>
            <person name="Weigel D."/>
            <person name="Coupland G."/>
            <person name="Schneeberger K."/>
        </authorList>
    </citation>
    <scope>NUCLEOTIDE SEQUENCE [LARGE SCALE GENOMIC DNA]</scope>
    <source>
        <strain evidence="3">cv. Pajares</strain>
    </source>
</reference>
<proteinExistence type="predicted"/>
<dbReference type="Gramene" id="KFK39075">
    <property type="protein sequence ID" value="KFK39075"/>
    <property type="gene ID" value="AALP_AA3G197300"/>
</dbReference>
<dbReference type="AlphaFoldDB" id="A0A087HAC3"/>
<evidence type="ECO:0000313" key="2">
    <source>
        <dbReference type="EMBL" id="KFK39075.1"/>
    </source>
</evidence>
<keyword evidence="3" id="KW-1185">Reference proteome</keyword>
<evidence type="ECO:0000256" key="1">
    <source>
        <dbReference type="SAM" id="MobiDB-lite"/>
    </source>
</evidence>
<dbReference type="EMBL" id="CM002871">
    <property type="protein sequence ID" value="KFK39075.1"/>
    <property type="molecule type" value="Genomic_DNA"/>
</dbReference>
<dbReference type="Proteomes" id="UP000029120">
    <property type="component" value="Chromosome 3"/>
</dbReference>
<sequence length="263" mass="29315">MPMDLNPQPHHHRRPILATDPPLNPRLHHTYSRTTTDHRLPPVDVDLQVTGKMLIHNQWASKPKPIRSSQSMVSLNGLGPQVCWQASGPISVSSQPNLLGPFSLSWSSRFNHMLPLPSLEEPLVRSTRYFRVTRYESSDTATIHLHHSISSRAPEQPQQKLPPEYIHIPIGCCSKVYSLNFKVKYRRSRPFAIDVGHGPGAASPLLLPVNILSPPETELYVCSPTLSSGYINVGPKSDQSLLLRAAALGIRVKLLHEFFSQGS</sequence>
<protein>
    <submittedName>
        <fullName evidence="2">Uncharacterized protein</fullName>
    </submittedName>
</protein>
<feature type="region of interest" description="Disordered" evidence="1">
    <location>
        <begin position="1"/>
        <end position="29"/>
    </location>
</feature>
<accession>A0A087HAC3</accession>
<evidence type="ECO:0000313" key="3">
    <source>
        <dbReference type="Proteomes" id="UP000029120"/>
    </source>
</evidence>
<name>A0A087HAC3_ARAAL</name>
<organism evidence="2 3">
    <name type="scientific">Arabis alpina</name>
    <name type="common">Alpine rock-cress</name>
    <dbReference type="NCBI Taxonomy" id="50452"/>
    <lineage>
        <taxon>Eukaryota</taxon>
        <taxon>Viridiplantae</taxon>
        <taxon>Streptophyta</taxon>
        <taxon>Embryophyta</taxon>
        <taxon>Tracheophyta</taxon>
        <taxon>Spermatophyta</taxon>
        <taxon>Magnoliopsida</taxon>
        <taxon>eudicotyledons</taxon>
        <taxon>Gunneridae</taxon>
        <taxon>Pentapetalae</taxon>
        <taxon>rosids</taxon>
        <taxon>malvids</taxon>
        <taxon>Brassicales</taxon>
        <taxon>Brassicaceae</taxon>
        <taxon>Arabideae</taxon>
        <taxon>Arabis</taxon>
    </lineage>
</organism>